<dbReference type="Pfam" id="PF00717">
    <property type="entry name" value="Peptidase_S24"/>
    <property type="match status" value="1"/>
</dbReference>
<dbReference type="InterPro" id="IPR036286">
    <property type="entry name" value="LexA/Signal_pep-like_sf"/>
</dbReference>
<gene>
    <name evidence="2" type="ORF">METZ01_LOCUS465752</name>
</gene>
<protein>
    <recommendedName>
        <fullName evidence="1">Peptidase S24/S26A/S26B/S26C domain-containing protein</fullName>
    </recommendedName>
</protein>
<proteinExistence type="predicted"/>
<evidence type="ECO:0000259" key="1">
    <source>
        <dbReference type="Pfam" id="PF00717"/>
    </source>
</evidence>
<dbReference type="SUPFAM" id="SSF51306">
    <property type="entry name" value="LexA/Signal peptidase"/>
    <property type="match status" value="1"/>
</dbReference>
<organism evidence="2">
    <name type="scientific">marine metagenome</name>
    <dbReference type="NCBI Taxonomy" id="408172"/>
    <lineage>
        <taxon>unclassified sequences</taxon>
        <taxon>metagenomes</taxon>
        <taxon>ecological metagenomes</taxon>
    </lineage>
</organism>
<dbReference type="EMBL" id="UINC01196055">
    <property type="protein sequence ID" value="SVE12898.1"/>
    <property type="molecule type" value="Genomic_DNA"/>
</dbReference>
<accession>A0A383B0G1</accession>
<feature type="non-terminal residue" evidence="2">
    <location>
        <position position="79"/>
    </location>
</feature>
<sequence>MGKIRVIVRGDSMWPTYSDGEVLICTRLMDEALQIGDVVLAQHPLRSSVKVIKRIAEIAEDGRYLLYGDNPDPLASEDG</sequence>
<dbReference type="Gene3D" id="2.10.109.10">
    <property type="entry name" value="Umud Fragment, subunit A"/>
    <property type="match status" value="1"/>
</dbReference>
<dbReference type="InterPro" id="IPR015927">
    <property type="entry name" value="Peptidase_S24_S26A/B/C"/>
</dbReference>
<name>A0A383B0G1_9ZZZZ</name>
<feature type="domain" description="Peptidase S24/S26A/S26B/S26C" evidence="1">
    <location>
        <begin position="6"/>
        <end position="72"/>
    </location>
</feature>
<reference evidence="2" key="1">
    <citation type="submission" date="2018-05" db="EMBL/GenBank/DDBJ databases">
        <authorList>
            <person name="Lanie J.A."/>
            <person name="Ng W.-L."/>
            <person name="Kazmierczak K.M."/>
            <person name="Andrzejewski T.M."/>
            <person name="Davidsen T.M."/>
            <person name="Wayne K.J."/>
            <person name="Tettelin H."/>
            <person name="Glass J.I."/>
            <person name="Rusch D."/>
            <person name="Podicherti R."/>
            <person name="Tsui H.-C.T."/>
            <person name="Winkler M.E."/>
        </authorList>
    </citation>
    <scope>NUCLEOTIDE SEQUENCE</scope>
</reference>
<evidence type="ECO:0000313" key="2">
    <source>
        <dbReference type="EMBL" id="SVE12898.1"/>
    </source>
</evidence>
<dbReference type="AlphaFoldDB" id="A0A383B0G1"/>
<dbReference type="CDD" id="cd06462">
    <property type="entry name" value="Peptidase_S24_S26"/>
    <property type="match status" value="1"/>
</dbReference>